<dbReference type="AlphaFoldDB" id="A0A0K8PAR4"/>
<proteinExistence type="predicted"/>
<feature type="compositionally biased region" description="Polar residues" evidence="1">
    <location>
        <begin position="20"/>
        <end position="36"/>
    </location>
</feature>
<organism evidence="2">
    <name type="scientific">Flexilinea flocculi</name>
    <dbReference type="NCBI Taxonomy" id="1678840"/>
    <lineage>
        <taxon>Bacteria</taxon>
        <taxon>Bacillati</taxon>
        <taxon>Chloroflexota</taxon>
        <taxon>Anaerolineae</taxon>
        <taxon>Anaerolineales</taxon>
        <taxon>Anaerolineaceae</taxon>
        <taxon>Flexilinea</taxon>
    </lineage>
</organism>
<keyword evidence="3" id="KW-1185">Reference proteome</keyword>
<accession>A0A0K8PAR4</accession>
<dbReference type="EMBL" id="DF968180">
    <property type="protein sequence ID" value="GAP39619.1"/>
    <property type="molecule type" value="Genomic_DNA"/>
</dbReference>
<evidence type="ECO:0000256" key="1">
    <source>
        <dbReference type="SAM" id="MobiDB-lite"/>
    </source>
</evidence>
<name>A0A0K8PAR4_9CHLR</name>
<sequence length="49" mass="5678">MKIVEMKQSPAANENRLLHRTNTLLPKTDKSMNYSPYKSLVRSVKTTQQ</sequence>
<feature type="region of interest" description="Disordered" evidence="1">
    <location>
        <begin position="1"/>
        <end position="49"/>
    </location>
</feature>
<gene>
    <name evidence="2" type="ORF">ATC1_12151</name>
</gene>
<evidence type="ECO:0000313" key="3">
    <source>
        <dbReference type="Proteomes" id="UP000053370"/>
    </source>
</evidence>
<dbReference type="Proteomes" id="UP000053370">
    <property type="component" value="Unassembled WGS sequence"/>
</dbReference>
<protein>
    <submittedName>
        <fullName evidence="2">Uncharacterized protein</fullName>
    </submittedName>
</protein>
<reference evidence="2" key="1">
    <citation type="journal article" date="2015" name="Genome Announc.">
        <title>Draft Genome Sequence of Anaerolineae Strain TC1, a Novel Isolate from a Methanogenic Wastewater Treatment System.</title>
        <authorList>
            <person name="Matsuura N."/>
            <person name="Tourlousse D.M."/>
            <person name="Sun L."/>
            <person name="Toyonaga M."/>
            <person name="Kuroda K."/>
            <person name="Ohashi A."/>
            <person name="Cruz R."/>
            <person name="Yamaguchi T."/>
            <person name="Sekiguchi Y."/>
        </authorList>
    </citation>
    <scope>NUCLEOTIDE SEQUENCE [LARGE SCALE GENOMIC DNA]</scope>
    <source>
        <strain evidence="2">TC1</strain>
    </source>
</reference>
<evidence type="ECO:0000313" key="2">
    <source>
        <dbReference type="EMBL" id="GAP39619.1"/>
    </source>
</evidence>